<dbReference type="HOGENOM" id="CLU_112039_3_0_7"/>
<name>Q314U7_OLEA2</name>
<organism evidence="2 3">
    <name type="scientific">Oleidesulfovibrio alaskensis (strain ATCC BAA-1058 / DSM 17464 / G20)</name>
    <name type="common">Desulfovibrio alaskensis</name>
    <dbReference type="NCBI Taxonomy" id="207559"/>
    <lineage>
        <taxon>Bacteria</taxon>
        <taxon>Pseudomonadati</taxon>
        <taxon>Thermodesulfobacteriota</taxon>
        <taxon>Desulfovibrionia</taxon>
        <taxon>Desulfovibrionales</taxon>
        <taxon>Desulfovibrionaceae</taxon>
        <taxon>Oleidesulfovibrio</taxon>
    </lineage>
</organism>
<dbReference type="Proteomes" id="UP000002710">
    <property type="component" value="Chromosome"/>
</dbReference>
<dbReference type="AlphaFoldDB" id="Q314U7"/>
<feature type="chain" id="PRO_5004220166" description="DUF3124 domain-containing protein" evidence="1">
    <location>
        <begin position="24"/>
        <end position="159"/>
    </location>
</feature>
<evidence type="ECO:0000313" key="3">
    <source>
        <dbReference type="Proteomes" id="UP000002710"/>
    </source>
</evidence>
<dbReference type="STRING" id="207559.Dde_0748"/>
<dbReference type="InterPro" id="IPR021471">
    <property type="entry name" value="DUF3124"/>
</dbReference>
<sequence length="159" mass="17200">MKKTVRYALVACFVIFSVCTAAAQDWQAPRWKSQLLHVPVYSHVYYGNKEARFALATTLSVRNTSAEHPIVLEQVTYVDTDGKAVRNFTEKPVTVPPLGGVRFVVAENDLSGGSGARFIVRWNCTSPVPAPVVEGVMIGTASSQGISFVTGGVVLEGRQ</sequence>
<dbReference type="KEGG" id="dde:Dde_0748"/>
<dbReference type="RefSeq" id="WP_011366823.1">
    <property type="nucleotide sequence ID" value="NC_007519.1"/>
</dbReference>
<reference evidence="2 3" key="1">
    <citation type="journal article" date="2011" name="J. Bacteriol.">
        <title>Complete genome sequence and updated annotation of Desulfovibrio alaskensis G20.</title>
        <authorList>
            <person name="Hauser L.J."/>
            <person name="Land M.L."/>
            <person name="Brown S.D."/>
            <person name="Larimer F."/>
            <person name="Keller K.L."/>
            <person name="Rapp-Giles B.J."/>
            <person name="Price M.N."/>
            <person name="Lin M."/>
            <person name="Bruce D.C."/>
            <person name="Detter J.C."/>
            <person name="Tapia R."/>
            <person name="Han C.S."/>
            <person name="Goodwin L.A."/>
            <person name="Cheng J.F."/>
            <person name="Pitluck S."/>
            <person name="Copeland A."/>
            <person name="Lucas S."/>
            <person name="Nolan M."/>
            <person name="Lapidus A.L."/>
            <person name="Palumbo A.V."/>
            <person name="Wall J.D."/>
        </authorList>
    </citation>
    <scope>NUCLEOTIDE SEQUENCE [LARGE SCALE GENOMIC DNA]</scope>
    <source>
        <strain evidence="3">ATCC BAA 1058 / DSM 17464 / G20</strain>
    </source>
</reference>
<dbReference type="eggNOG" id="ENOG5032TD0">
    <property type="taxonomic scope" value="Bacteria"/>
</dbReference>
<keyword evidence="3" id="KW-1185">Reference proteome</keyword>
<gene>
    <name evidence="2" type="ordered locus">Dde_0748</name>
</gene>
<dbReference type="EMBL" id="CP000112">
    <property type="protein sequence ID" value="ABB37549.1"/>
    <property type="molecule type" value="Genomic_DNA"/>
</dbReference>
<evidence type="ECO:0008006" key="4">
    <source>
        <dbReference type="Google" id="ProtNLM"/>
    </source>
</evidence>
<dbReference type="Pfam" id="PF11322">
    <property type="entry name" value="DUF3124"/>
    <property type="match status" value="1"/>
</dbReference>
<feature type="signal peptide" evidence="1">
    <location>
        <begin position="1"/>
        <end position="23"/>
    </location>
</feature>
<protein>
    <recommendedName>
        <fullName evidence="4">DUF3124 domain-containing protein</fullName>
    </recommendedName>
</protein>
<evidence type="ECO:0000256" key="1">
    <source>
        <dbReference type="SAM" id="SignalP"/>
    </source>
</evidence>
<keyword evidence="1" id="KW-0732">Signal</keyword>
<proteinExistence type="predicted"/>
<accession>Q314U7</accession>
<evidence type="ECO:0000313" key="2">
    <source>
        <dbReference type="EMBL" id="ABB37549.1"/>
    </source>
</evidence>